<dbReference type="SUPFAM" id="SSF51430">
    <property type="entry name" value="NAD(P)-linked oxidoreductase"/>
    <property type="match status" value="1"/>
</dbReference>
<dbReference type="InParanoid" id="A0A2P6NJX8"/>
<evidence type="ECO:0000313" key="4">
    <source>
        <dbReference type="Proteomes" id="UP000241769"/>
    </source>
</evidence>
<dbReference type="PANTHER" id="PTHR43364:SF4">
    <property type="entry name" value="NAD(P)-LINKED OXIDOREDUCTASE SUPERFAMILY PROTEIN"/>
    <property type="match status" value="1"/>
</dbReference>
<keyword evidence="4" id="KW-1185">Reference proteome</keyword>
<organism evidence="3 4">
    <name type="scientific">Planoprotostelium fungivorum</name>
    <dbReference type="NCBI Taxonomy" id="1890364"/>
    <lineage>
        <taxon>Eukaryota</taxon>
        <taxon>Amoebozoa</taxon>
        <taxon>Evosea</taxon>
        <taxon>Variosea</taxon>
        <taxon>Cavosteliida</taxon>
        <taxon>Cavosteliaceae</taxon>
        <taxon>Planoprotostelium</taxon>
    </lineage>
</organism>
<evidence type="ECO:0000313" key="3">
    <source>
        <dbReference type="EMBL" id="PRP84265.1"/>
    </source>
</evidence>
<sequence>MPAKIMYGSFNFSNIGSARSITDPEQQRQILDLFQSLGHNDIDTARAYPGSEEALQERGWNLVVDTKIFPEKNKAEEITESFEASAKALGVDHQHKVNILYLHTPDNKRDIPVEQTLAAIDKIYRSGRIQRFGLSNFTAEKVQEFLDVAKSRNYIAPTAYQGMYNLCFRDAEEKLFPLLRQNSIRFYGYSPLAGGFLANQKAGGRRDMKMPFFEQYYRESSTQALAQFQSQLQPHGISAAEYALRWAVHHSALKGDDGVIIGGSQVEQVKENLDFVQRGPLPQEILSLADELWDAVRKDLELSYNVINQ</sequence>
<dbReference type="InterPro" id="IPR023210">
    <property type="entry name" value="NADP_OxRdtase_dom"/>
</dbReference>
<accession>A0A2P6NJX8</accession>
<dbReference type="AlphaFoldDB" id="A0A2P6NJX8"/>
<gene>
    <name evidence="3" type="ORF">PROFUN_08285</name>
</gene>
<dbReference type="InterPro" id="IPR050523">
    <property type="entry name" value="AKR_Detox_Biosynth"/>
</dbReference>
<evidence type="ECO:0000259" key="2">
    <source>
        <dbReference type="Pfam" id="PF00248"/>
    </source>
</evidence>
<proteinExistence type="predicted"/>
<comment type="caution">
    <text evidence="3">The sequence shown here is derived from an EMBL/GenBank/DDBJ whole genome shotgun (WGS) entry which is preliminary data.</text>
</comment>
<dbReference type="Pfam" id="PF00248">
    <property type="entry name" value="Aldo_ket_red"/>
    <property type="match status" value="1"/>
</dbReference>
<keyword evidence="1" id="KW-0560">Oxidoreductase</keyword>
<feature type="domain" description="NADP-dependent oxidoreductase" evidence="2">
    <location>
        <begin position="5"/>
        <end position="293"/>
    </location>
</feature>
<dbReference type="Gene3D" id="3.20.20.100">
    <property type="entry name" value="NADP-dependent oxidoreductase domain"/>
    <property type="match status" value="1"/>
</dbReference>
<dbReference type="EMBL" id="MDYQ01000066">
    <property type="protein sequence ID" value="PRP84265.1"/>
    <property type="molecule type" value="Genomic_DNA"/>
</dbReference>
<dbReference type="InterPro" id="IPR036812">
    <property type="entry name" value="NAD(P)_OxRdtase_dom_sf"/>
</dbReference>
<dbReference type="Proteomes" id="UP000241769">
    <property type="component" value="Unassembled WGS sequence"/>
</dbReference>
<protein>
    <recommendedName>
        <fullName evidence="2">NADP-dependent oxidoreductase domain-containing protein</fullName>
    </recommendedName>
</protein>
<dbReference type="OrthoDB" id="4030786at2759"/>
<dbReference type="PANTHER" id="PTHR43364">
    <property type="entry name" value="NADH-SPECIFIC METHYLGLYOXAL REDUCTASE-RELATED"/>
    <property type="match status" value="1"/>
</dbReference>
<name>A0A2P6NJX8_9EUKA</name>
<dbReference type="STRING" id="1890364.A0A2P6NJX8"/>
<dbReference type="GO" id="GO:0016491">
    <property type="term" value="F:oxidoreductase activity"/>
    <property type="evidence" value="ECO:0007669"/>
    <property type="project" value="UniProtKB-KW"/>
</dbReference>
<reference evidence="3 4" key="1">
    <citation type="journal article" date="2018" name="Genome Biol. Evol.">
        <title>Multiple Roots of Fruiting Body Formation in Amoebozoa.</title>
        <authorList>
            <person name="Hillmann F."/>
            <person name="Forbes G."/>
            <person name="Novohradska S."/>
            <person name="Ferling I."/>
            <person name="Riege K."/>
            <person name="Groth M."/>
            <person name="Westermann M."/>
            <person name="Marz M."/>
            <person name="Spaller T."/>
            <person name="Winckler T."/>
            <person name="Schaap P."/>
            <person name="Glockner G."/>
        </authorList>
    </citation>
    <scope>NUCLEOTIDE SEQUENCE [LARGE SCALE GENOMIC DNA]</scope>
    <source>
        <strain evidence="3 4">Jena</strain>
    </source>
</reference>
<evidence type="ECO:0000256" key="1">
    <source>
        <dbReference type="ARBA" id="ARBA00023002"/>
    </source>
</evidence>